<reference evidence="2" key="2">
    <citation type="submission" date="2015-01" db="EMBL/GenBank/DDBJ databases">
        <title>Evolutionary Origins and Diversification of the Mycorrhizal Mutualists.</title>
        <authorList>
            <consortium name="DOE Joint Genome Institute"/>
            <consortium name="Mycorrhizal Genomics Consortium"/>
            <person name="Kohler A."/>
            <person name="Kuo A."/>
            <person name="Nagy L.G."/>
            <person name="Floudas D."/>
            <person name="Copeland A."/>
            <person name="Barry K.W."/>
            <person name="Cichocki N."/>
            <person name="Veneault-Fourrey C."/>
            <person name="LaButti K."/>
            <person name="Lindquist E.A."/>
            <person name="Lipzen A."/>
            <person name="Lundell T."/>
            <person name="Morin E."/>
            <person name="Murat C."/>
            <person name="Riley R."/>
            <person name="Ohm R."/>
            <person name="Sun H."/>
            <person name="Tunlid A."/>
            <person name="Henrissat B."/>
            <person name="Grigoriev I.V."/>
            <person name="Hibbett D.S."/>
            <person name="Martin F."/>
        </authorList>
    </citation>
    <scope>NUCLEOTIDE SEQUENCE [LARGE SCALE GENOMIC DNA]</scope>
    <source>
        <strain evidence="2">LaAM-08-1</strain>
    </source>
</reference>
<evidence type="ECO:0000313" key="1">
    <source>
        <dbReference type="EMBL" id="KIJ89617.1"/>
    </source>
</evidence>
<dbReference type="EMBL" id="KN839565">
    <property type="protein sequence ID" value="KIJ89617.1"/>
    <property type="molecule type" value="Genomic_DNA"/>
</dbReference>
<feature type="non-terminal residue" evidence="1">
    <location>
        <position position="51"/>
    </location>
</feature>
<dbReference type="AlphaFoldDB" id="A0A0C9WYV6"/>
<dbReference type="HOGENOM" id="CLU_3111968_0_0_1"/>
<organism evidence="1 2">
    <name type="scientific">Laccaria amethystina LaAM-08-1</name>
    <dbReference type="NCBI Taxonomy" id="1095629"/>
    <lineage>
        <taxon>Eukaryota</taxon>
        <taxon>Fungi</taxon>
        <taxon>Dikarya</taxon>
        <taxon>Basidiomycota</taxon>
        <taxon>Agaricomycotina</taxon>
        <taxon>Agaricomycetes</taxon>
        <taxon>Agaricomycetidae</taxon>
        <taxon>Agaricales</taxon>
        <taxon>Agaricineae</taxon>
        <taxon>Hydnangiaceae</taxon>
        <taxon>Laccaria</taxon>
    </lineage>
</organism>
<name>A0A0C9WYV6_9AGAR</name>
<protein>
    <submittedName>
        <fullName evidence="1">Uncharacterized protein</fullName>
    </submittedName>
</protein>
<accession>A0A0C9WYV6</accession>
<reference evidence="1 2" key="1">
    <citation type="submission" date="2014-04" db="EMBL/GenBank/DDBJ databases">
        <authorList>
            <consortium name="DOE Joint Genome Institute"/>
            <person name="Kuo A."/>
            <person name="Kohler A."/>
            <person name="Nagy L.G."/>
            <person name="Floudas D."/>
            <person name="Copeland A."/>
            <person name="Barry K.W."/>
            <person name="Cichocki N."/>
            <person name="Veneault-Fourrey C."/>
            <person name="LaButti K."/>
            <person name="Lindquist E.A."/>
            <person name="Lipzen A."/>
            <person name="Lundell T."/>
            <person name="Morin E."/>
            <person name="Murat C."/>
            <person name="Sun H."/>
            <person name="Tunlid A."/>
            <person name="Henrissat B."/>
            <person name="Grigoriev I.V."/>
            <person name="Hibbett D.S."/>
            <person name="Martin F."/>
            <person name="Nordberg H.P."/>
            <person name="Cantor M.N."/>
            <person name="Hua S.X."/>
        </authorList>
    </citation>
    <scope>NUCLEOTIDE SEQUENCE [LARGE SCALE GENOMIC DNA]</scope>
    <source>
        <strain evidence="1 2">LaAM-08-1</strain>
    </source>
</reference>
<proteinExistence type="predicted"/>
<keyword evidence="2" id="KW-1185">Reference proteome</keyword>
<dbReference type="OrthoDB" id="10421389at2759"/>
<gene>
    <name evidence="1" type="ORF">K443DRAFT_623044</name>
</gene>
<feature type="non-terminal residue" evidence="1">
    <location>
        <position position="1"/>
    </location>
</feature>
<dbReference type="Proteomes" id="UP000054477">
    <property type="component" value="Unassembled WGS sequence"/>
</dbReference>
<evidence type="ECO:0000313" key="2">
    <source>
        <dbReference type="Proteomes" id="UP000054477"/>
    </source>
</evidence>
<sequence>NRSSSRFAHRVDLPAGTESLSAFAHPLRFAQSGLFLFARTLHASFSLGLHN</sequence>